<organism evidence="1 2">
    <name type="scientific">Parvularcula lutaonensis</name>
    <dbReference type="NCBI Taxonomy" id="491923"/>
    <lineage>
        <taxon>Bacteria</taxon>
        <taxon>Pseudomonadati</taxon>
        <taxon>Pseudomonadota</taxon>
        <taxon>Alphaproteobacteria</taxon>
        <taxon>Parvularculales</taxon>
        <taxon>Parvularculaceae</taxon>
        <taxon>Parvularcula</taxon>
    </lineage>
</organism>
<dbReference type="Gene3D" id="3.20.20.140">
    <property type="entry name" value="Metal-dependent hydrolases"/>
    <property type="match status" value="1"/>
</dbReference>
<protein>
    <submittedName>
        <fullName evidence="1">Dipeptidase</fullName>
    </submittedName>
</protein>
<dbReference type="Proteomes" id="UP001595607">
    <property type="component" value="Unassembled WGS sequence"/>
</dbReference>
<proteinExistence type="predicted"/>
<dbReference type="EMBL" id="JBHRVA010000003">
    <property type="protein sequence ID" value="MFC3303578.1"/>
    <property type="molecule type" value="Genomic_DNA"/>
</dbReference>
<dbReference type="PANTHER" id="PTHR10443:SF12">
    <property type="entry name" value="DIPEPTIDASE"/>
    <property type="match status" value="1"/>
</dbReference>
<evidence type="ECO:0000313" key="1">
    <source>
        <dbReference type="EMBL" id="MFC3303578.1"/>
    </source>
</evidence>
<dbReference type="PANTHER" id="PTHR10443">
    <property type="entry name" value="MICROSOMAL DIPEPTIDASE"/>
    <property type="match status" value="1"/>
</dbReference>
<evidence type="ECO:0000313" key="2">
    <source>
        <dbReference type="Proteomes" id="UP001595607"/>
    </source>
</evidence>
<sequence>MGTLILRIIAGILGFLGLALILFLWLAPPRVDASMNPVVPHAPYEISEEARALHATIPVADLHADSLLWNRDLLKRNDYGHVDIPRLREGGVFLQMFTAVTKTPKGQNYDENDGSTDNIRTLAMAQRWPRRTWDSRTERAIYQAEKLAGFAEDSQVGRDGLAPLEIVRTSADLDELLRIWTGGIELEVLSADGGTTPVSLRGVAAILGTEGSHALDGDLANIDRLFDAGYRVMGLHHFFDNKLGGSLHGTSGEGLTEFGRAAVSRMREKDIIIDVAHSSEQVVREVLAMGAGPLIVSHTGFDGHCPSPRNISDETMEMIAEDGGLIGVGFWEDVTCDASPAGIADAIMWGANRFGVDHIALGSDFDGTVTTELDASELAAITQALMDAGMEDDDIRKVMGGNAVRFFLENLPEG</sequence>
<gene>
    <name evidence="1" type="ORF">ACFONP_12645</name>
</gene>
<reference evidence="2" key="1">
    <citation type="journal article" date="2019" name="Int. J. Syst. Evol. Microbiol.">
        <title>The Global Catalogue of Microorganisms (GCM) 10K type strain sequencing project: providing services to taxonomists for standard genome sequencing and annotation.</title>
        <authorList>
            <consortium name="The Broad Institute Genomics Platform"/>
            <consortium name="The Broad Institute Genome Sequencing Center for Infectious Disease"/>
            <person name="Wu L."/>
            <person name="Ma J."/>
        </authorList>
    </citation>
    <scope>NUCLEOTIDE SEQUENCE [LARGE SCALE GENOMIC DNA]</scope>
    <source>
        <strain evidence="2">KCTC 22245</strain>
    </source>
</reference>
<dbReference type="SUPFAM" id="SSF51556">
    <property type="entry name" value="Metallo-dependent hydrolases"/>
    <property type="match status" value="1"/>
</dbReference>
<dbReference type="InterPro" id="IPR032466">
    <property type="entry name" value="Metal_Hydrolase"/>
</dbReference>
<dbReference type="Pfam" id="PF01244">
    <property type="entry name" value="Peptidase_M19"/>
    <property type="match status" value="1"/>
</dbReference>
<accession>A0ABV7MEW3</accession>
<dbReference type="RefSeq" id="WP_189576262.1">
    <property type="nucleotide sequence ID" value="NZ_BMXU01000002.1"/>
</dbReference>
<dbReference type="InterPro" id="IPR008257">
    <property type="entry name" value="Pept_M19"/>
</dbReference>
<name>A0ABV7MEW3_9PROT</name>
<comment type="caution">
    <text evidence="1">The sequence shown here is derived from an EMBL/GenBank/DDBJ whole genome shotgun (WGS) entry which is preliminary data.</text>
</comment>
<keyword evidence="2" id="KW-1185">Reference proteome</keyword>
<dbReference type="PROSITE" id="PS51365">
    <property type="entry name" value="RENAL_DIPEPTIDASE_2"/>
    <property type="match status" value="1"/>
</dbReference>